<dbReference type="GO" id="GO:2000051">
    <property type="term" value="P:negative regulation of non-canonical Wnt signaling pathway"/>
    <property type="evidence" value="ECO:0007669"/>
    <property type="project" value="TreeGrafter"/>
</dbReference>
<evidence type="ECO:0000313" key="1">
    <source>
        <dbReference type="EMBL" id="KAG5853537.1"/>
    </source>
</evidence>
<name>A0A9D3MTG6_ANGAN</name>
<keyword evidence="2" id="KW-1185">Reference proteome</keyword>
<organism evidence="1 2">
    <name type="scientific">Anguilla anguilla</name>
    <name type="common">European freshwater eel</name>
    <name type="synonym">Muraena anguilla</name>
    <dbReference type="NCBI Taxonomy" id="7936"/>
    <lineage>
        <taxon>Eukaryota</taxon>
        <taxon>Metazoa</taxon>
        <taxon>Chordata</taxon>
        <taxon>Craniata</taxon>
        <taxon>Vertebrata</taxon>
        <taxon>Euteleostomi</taxon>
        <taxon>Actinopterygii</taxon>
        <taxon>Neopterygii</taxon>
        <taxon>Teleostei</taxon>
        <taxon>Anguilliformes</taxon>
        <taxon>Anguillidae</taxon>
        <taxon>Anguilla</taxon>
    </lineage>
</organism>
<reference evidence="1" key="1">
    <citation type="submission" date="2021-01" db="EMBL/GenBank/DDBJ databases">
        <title>A chromosome-scale assembly of European eel, Anguilla anguilla.</title>
        <authorList>
            <person name="Henkel C."/>
            <person name="Jong-Raadsen S.A."/>
            <person name="Dufour S."/>
            <person name="Weltzien F.-A."/>
            <person name="Palstra A.P."/>
            <person name="Pelster B."/>
            <person name="Spaink H.P."/>
            <person name="Van Den Thillart G.E."/>
            <person name="Jansen H."/>
            <person name="Zahm M."/>
            <person name="Klopp C."/>
            <person name="Cedric C."/>
            <person name="Louis A."/>
            <person name="Berthelot C."/>
            <person name="Parey E."/>
            <person name="Roest Crollius H."/>
            <person name="Montfort J."/>
            <person name="Robinson-Rechavi M."/>
            <person name="Bucao C."/>
            <person name="Bouchez O."/>
            <person name="Gislard M."/>
            <person name="Lluch J."/>
            <person name="Milhes M."/>
            <person name="Lampietro C."/>
            <person name="Lopez Roques C."/>
            <person name="Donnadieu C."/>
            <person name="Braasch I."/>
            <person name="Desvignes T."/>
            <person name="Postlethwait J."/>
            <person name="Bobe J."/>
            <person name="Guiguen Y."/>
            <person name="Dirks R."/>
        </authorList>
    </citation>
    <scope>NUCLEOTIDE SEQUENCE</scope>
    <source>
        <strain evidence="1">Tag_6206</strain>
        <tissue evidence="1">Liver</tissue>
    </source>
</reference>
<sequence length="491" mass="57095">MKSLMKFREDEVKRINDERDCCNLLVVCQALQEYITGPSIFSMCWKNQVALSRGSDITGYREIYNNLRSGGLTLQEVDDIFEDYKDKYDDLTNDLQIMCKIDSLKDKHWIDRRVQQIEQYHELHLALESAMVIMDVKQLLCLQGDFHIVDTLLGATDAEFKRKTLDHIDSDLIKVKEVAMAMTKEQRLCLQELHLRKNFIMWLKEALQDAGFWDFTKALGKLWKALNNDRHLPEKLRDTARHLEWLKTVKERHSSVERSSLSLASAINKKGLYIIRAQNQKKAKLTLDTTLKLEILEEHMEEPQQQEVQGMHSYSLEDLQELLNKLMLISGRGDQGQREEVDHFSEVFSSVQRMALAFIELHAAGNPLFQRWEAKISCQPNSEASIVMDFHLGSGQGVGKVVVEGDMLEQLPELCRKMEQYLSTWKDFMNEQRSMHYYLNYYTAEQVVYLCDRLSPGTQTPTLDGQVVTMLSFIRPSCDTWRLRKILRVLG</sequence>
<evidence type="ECO:0000313" key="2">
    <source>
        <dbReference type="Proteomes" id="UP001044222"/>
    </source>
</evidence>
<dbReference type="GO" id="GO:0005829">
    <property type="term" value="C:cytosol"/>
    <property type="evidence" value="ECO:0007669"/>
    <property type="project" value="TreeGrafter"/>
</dbReference>
<dbReference type="GO" id="GO:0002040">
    <property type="term" value="P:sprouting angiogenesis"/>
    <property type="evidence" value="ECO:0007669"/>
    <property type="project" value="TreeGrafter"/>
</dbReference>
<dbReference type="GO" id="GO:0004842">
    <property type="term" value="F:ubiquitin-protein transferase activity"/>
    <property type="evidence" value="ECO:0007669"/>
    <property type="project" value="InterPro"/>
</dbReference>
<dbReference type="PANTHER" id="PTHR22605">
    <property type="entry name" value="RZ-TYPE DOMAIN-CONTAINING PROTEIN"/>
    <property type="match status" value="1"/>
</dbReference>
<protein>
    <submittedName>
        <fullName evidence="1">Uncharacterized protein</fullName>
    </submittedName>
</protein>
<proteinExistence type="predicted"/>
<dbReference type="PANTHER" id="PTHR22605:SF18">
    <property type="entry name" value="E3 UBIQUITIN-PROTEIN LIGASE RNF213-ALPHA"/>
    <property type="match status" value="1"/>
</dbReference>
<dbReference type="GO" id="GO:0016020">
    <property type="term" value="C:membrane"/>
    <property type="evidence" value="ECO:0007669"/>
    <property type="project" value="TreeGrafter"/>
</dbReference>
<dbReference type="Proteomes" id="UP001044222">
    <property type="component" value="Unassembled WGS sequence"/>
</dbReference>
<dbReference type="InterPro" id="IPR031248">
    <property type="entry name" value="RNF213"/>
</dbReference>
<dbReference type="EMBL" id="JAFIRN010000002">
    <property type="protein sequence ID" value="KAG5853537.1"/>
    <property type="molecule type" value="Genomic_DNA"/>
</dbReference>
<dbReference type="AlphaFoldDB" id="A0A9D3MTG6"/>
<dbReference type="GO" id="GO:0005730">
    <property type="term" value="C:nucleolus"/>
    <property type="evidence" value="ECO:0007669"/>
    <property type="project" value="TreeGrafter"/>
</dbReference>
<dbReference type="GO" id="GO:0016887">
    <property type="term" value="F:ATP hydrolysis activity"/>
    <property type="evidence" value="ECO:0007669"/>
    <property type="project" value="InterPro"/>
</dbReference>
<accession>A0A9D3MTG6</accession>
<comment type="caution">
    <text evidence="1">The sequence shown here is derived from an EMBL/GenBank/DDBJ whole genome shotgun (WGS) entry which is preliminary data.</text>
</comment>
<dbReference type="GO" id="GO:0006511">
    <property type="term" value="P:ubiquitin-dependent protein catabolic process"/>
    <property type="evidence" value="ECO:0007669"/>
    <property type="project" value="TreeGrafter"/>
</dbReference>
<gene>
    <name evidence="1" type="ORF">ANANG_G00027030</name>
</gene>